<comment type="caution">
    <text evidence="2">The sequence shown here is derived from an EMBL/GenBank/DDBJ whole genome shotgun (WGS) entry which is preliminary data.</text>
</comment>
<dbReference type="PANTHER" id="PTHR43433:SF10">
    <property type="entry name" value="AB HYDROLASE-1 DOMAIN-CONTAINING PROTEIN"/>
    <property type="match status" value="1"/>
</dbReference>
<accession>A0ABS4PUA8</accession>
<dbReference type="EMBL" id="JAGGMS010000001">
    <property type="protein sequence ID" value="MBP2183014.1"/>
    <property type="molecule type" value="Genomic_DNA"/>
</dbReference>
<dbReference type="PRINTS" id="PR00111">
    <property type="entry name" value="ABHYDROLASE"/>
</dbReference>
<keyword evidence="3" id="KW-1185">Reference proteome</keyword>
<dbReference type="Pfam" id="PF00561">
    <property type="entry name" value="Abhydrolase_1"/>
    <property type="match status" value="1"/>
</dbReference>
<dbReference type="Proteomes" id="UP000741013">
    <property type="component" value="Unassembled WGS sequence"/>
</dbReference>
<organism evidence="2 3">
    <name type="scientific">Amycolatopsis magusensis</name>
    <dbReference type="NCBI Taxonomy" id="882444"/>
    <lineage>
        <taxon>Bacteria</taxon>
        <taxon>Bacillati</taxon>
        <taxon>Actinomycetota</taxon>
        <taxon>Actinomycetes</taxon>
        <taxon>Pseudonocardiales</taxon>
        <taxon>Pseudonocardiaceae</taxon>
        <taxon>Amycolatopsis</taxon>
    </lineage>
</organism>
<evidence type="ECO:0000259" key="1">
    <source>
        <dbReference type="Pfam" id="PF00561"/>
    </source>
</evidence>
<evidence type="ECO:0000313" key="3">
    <source>
        <dbReference type="Proteomes" id="UP000741013"/>
    </source>
</evidence>
<dbReference type="RefSeq" id="WP_209666232.1">
    <property type="nucleotide sequence ID" value="NZ_JAGGMS010000001.1"/>
</dbReference>
<dbReference type="InterPro" id="IPR029058">
    <property type="entry name" value="AB_hydrolase_fold"/>
</dbReference>
<sequence length="261" mass="28758">MPYARTPDEVKLYYEVHGQGERVLVLLAGQANNHHWWDTARPDFDPFFRTVTYDHRGVGRSDKPDDDSYSTRGFAEDVVAILDDLGVERADVYGTSMGGRVAQWLAAEHGGRVGRLVLGCTSPGLPHGLERDREVKRSLGQRDAAAARRALLELMYTPGWIATHPGPYHTLGDPDMPPHARRAHLLASAKHDSWDALPRITAPTLVVHGSEDVFNPTANAPLLAGRIPGARLHLIPGARHAYFDEFRDVAGPLVLDFLLDG</sequence>
<dbReference type="InterPro" id="IPR050471">
    <property type="entry name" value="AB_hydrolase"/>
</dbReference>
<name>A0ABS4PUA8_9PSEU</name>
<reference evidence="2 3" key="1">
    <citation type="submission" date="2021-03" db="EMBL/GenBank/DDBJ databases">
        <title>Sequencing the genomes of 1000 actinobacteria strains.</title>
        <authorList>
            <person name="Klenk H.-P."/>
        </authorList>
    </citation>
    <scope>NUCLEOTIDE SEQUENCE [LARGE SCALE GENOMIC DNA]</scope>
    <source>
        <strain evidence="2 3">DSM 45510</strain>
    </source>
</reference>
<dbReference type="SUPFAM" id="SSF53474">
    <property type="entry name" value="alpha/beta-Hydrolases"/>
    <property type="match status" value="1"/>
</dbReference>
<dbReference type="PANTHER" id="PTHR43433">
    <property type="entry name" value="HYDROLASE, ALPHA/BETA FOLD FAMILY PROTEIN"/>
    <property type="match status" value="1"/>
</dbReference>
<dbReference type="InterPro" id="IPR000073">
    <property type="entry name" value="AB_hydrolase_1"/>
</dbReference>
<protein>
    <submittedName>
        <fullName evidence="2">Pimeloyl-ACP methyl ester carboxylesterase</fullName>
    </submittedName>
</protein>
<feature type="domain" description="AB hydrolase-1" evidence="1">
    <location>
        <begin position="23"/>
        <end position="245"/>
    </location>
</feature>
<dbReference type="Gene3D" id="3.40.50.1820">
    <property type="entry name" value="alpha/beta hydrolase"/>
    <property type="match status" value="1"/>
</dbReference>
<proteinExistence type="predicted"/>
<gene>
    <name evidence="2" type="ORF">JOM49_004540</name>
</gene>
<evidence type="ECO:0000313" key="2">
    <source>
        <dbReference type="EMBL" id="MBP2183014.1"/>
    </source>
</evidence>